<evidence type="ECO:0000256" key="1">
    <source>
        <dbReference type="SAM" id="Phobius"/>
    </source>
</evidence>
<proteinExistence type="predicted"/>
<reference evidence="3" key="1">
    <citation type="journal article" date="2019" name="Int. J. Syst. Evol. Microbiol.">
        <title>The Global Catalogue of Microorganisms (GCM) 10K type strain sequencing project: providing services to taxonomists for standard genome sequencing and annotation.</title>
        <authorList>
            <consortium name="The Broad Institute Genomics Platform"/>
            <consortium name="The Broad Institute Genome Sequencing Center for Infectious Disease"/>
            <person name="Wu L."/>
            <person name="Ma J."/>
        </authorList>
    </citation>
    <scope>NUCLEOTIDE SEQUENCE [LARGE SCALE GENOMIC DNA]</scope>
    <source>
        <strain evidence="3">KCTC 42964</strain>
    </source>
</reference>
<dbReference type="EMBL" id="JBHRTR010000037">
    <property type="protein sequence ID" value="MFC3230232.1"/>
    <property type="molecule type" value="Genomic_DNA"/>
</dbReference>
<feature type="transmembrane region" description="Helical" evidence="1">
    <location>
        <begin position="12"/>
        <end position="34"/>
    </location>
</feature>
<keyword evidence="1" id="KW-1133">Transmembrane helix</keyword>
<dbReference type="InterPro" id="IPR025333">
    <property type="entry name" value="DUF4239"/>
</dbReference>
<keyword evidence="1" id="KW-0472">Membrane</keyword>
<feature type="transmembrane region" description="Helical" evidence="1">
    <location>
        <begin position="46"/>
        <end position="68"/>
    </location>
</feature>
<dbReference type="Proteomes" id="UP001595528">
    <property type="component" value="Unassembled WGS sequence"/>
</dbReference>
<accession>A0ABV7L6H6</accession>
<name>A0ABV7L6H6_9PROT</name>
<keyword evidence="1" id="KW-0812">Transmembrane</keyword>
<comment type="caution">
    <text evidence="2">The sequence shown here is derived from an EMBL/GenBank/DDBJ whole genome shotgun (WGS) entry which is preliminary data.</text>
</comment>
<dbReference type="RefSeq" id="WP_379905212.1">
    <property type="nucleotide sequence ID" value="NZ_JBHRTR010000037.1"/>
</dbReference>
<evidence type="ECO:0008006" key="4">
    <source>
        <dbReference type="Google" id="ProtNLM"/>
    </source>
</evidence>
<evidence type="ECO:0000313" key="2">
    <source>
        <dbReference type="EMBL" id="MFC3230232.1"/>
    </source>
</evidence>
<keyword evidence="3" id="KW-1185">Reference proteome</keyword>
<evidence type="ECO:0000313" key="3">
    <source>
        <dbReference type="Proteomes" id="UP001595528"/>
    </source>
</evidence>
<sequence>MDSLIFFDRPWLFQLLVFLLVAGLGLGAGSLLLALLHRRWHREATLLPVASSFAAITTIFALFLGFLASDVWTEKRRATDAAAAEHAALQRYAVFAAAAGAPGAAARAAQERCLRAVVDREWGAGYNRWPDPAAQEALGTMWQAALRLADAVAMPDRGACCPRSRRSSTGGRTG</sequence>
<dbReference type="Pfam" id="PF14023">
    <property type="entry name" value="Bestrophin-like"/>
    <property type="match status" value="1"/>
</dbReference>
<gene>
    <name evidence="2" type="ORF">ACFOGJ_23480</name>
</gene>
<protein>
    <recommendedName>
        <fullName evidence="4">DUF4239 domain-containing protein</fullName>
    </recommendedName>
</protein>
<organism evidence="2 3">
    <name type="scientific">Marinibaculum pumilum</name>
    <dbReference type="NCBI Taxonomy" id="1766165"/>
    <lineage>
        <taxon>Bacteria</taxon>
        <taxon>Pseudomonadati</taxon>
        <taxon>Pseudomonadota</taxon>
        <taxon>Alphaproteobacteria</taxon>
        <taxon>Rhodospirillales</taxon>
        <taxon>Rhodospirillaceae</taxon>
        <taxon>Marinibaculum</taxon>
    </lineage>
</organism>